<dbReference type="CDD" id="cd14798">
    <property type="entry name" value="RX-CC_like"/>
    <property type="match status" value="1"/>
</dbReference>
<evidence type="ECO:0000313" key="6">
    <source>
        <dbReference type="Proteomes" id="UP001396334"/>
    </source>
</evidence>
<feature type="domain" description="Disease resistance N-terminal" evidence="4">
    <location>
        <begin position="5"/>
        <end position="87"/>
    </location>
</feature>
<sequence>MADAIVSLAVERISDLLIHESVFMKDLKEQIQILRALLMRMQYFLKNVDRMPEQDNHLLSRVSEIRDLASDAEDVMDSFILERAHQGGFQGIVKRFTSICTNPIHQNKIKV</sequence>
<dbReference type="InterPro" id="IPR038005">
    <property type="entry name" value="RX-like_CC"/>
</dbReference>
<dbReference type="InterPro" id="IPR041118">
    <property type="entry name" value="Rx_N"/>
</dbReference>
<evidence type="ECO:0000313" key="5">
    <source>
        <dbReference type="EMBL" id="KAK9019315.1"/>
    </source>
</evidence>
<keyword evidence="2" id="KW-0547">Nucleotide-binding</keyword>
<dbReference type="PANTHER" id="PTHR19338:SF66">
    <property type="entry name" value="NB-ARC DOMAIN-CONTAINING PROTEIN"/>
    <property type="match status" value="1"/>
</dbReference>
<dbReference type="Gene3D" id="1.20.5.4130">
    <property type="match status" value="1"/>
</dbReference>
<proteinExistence type="predicted"/>
<organism evidence="5 6">
    <name type="scientific">Hibiscus sabdariffa</name>
    <name type="common">roselle</name>
    <dbReference type="NCBI Taxonomy" id="183260"/>
    <lineage>
        <taxon>Eukaryota</taxon>
        <taxon>Viridiplantae</taxon>
        <taxon>Streptophyta</taxon>
        <taxon>Embryophyta</taxon>
        <taxon>Tracheophyta</taxon>
        <taxon>Spermatophyta</taxon>
        <taxon>Magnoliopsida</taxon>
        <taxon>eudicotyledons</taxon>
        <taxon>Gunneridae</taxon>
        <taxon>Pentapetalae</taxon>
        <taxon>rosids</taxon>
        <taxon>malvids</taxon>
        <taxon>Malvales</taxon>
        <taxon>Malvaceae</taxon>
        <taxon>Malvoideae</taxon>
        <taxon>Hibiscus</taxon>
    </lineage>
</organism>
<protein>
    <recommendedName>
        <fullName evidence="4">Disease resistance N-terminal domain-containing protein</fullName>
    </recommendedName>
</protein>
<keyword evidence="1" id="KW-0677">Repeat</keyword>
<dbReference type="Proteomes" id="UP001396334">
    <property type="component" value="Unassembled WGS sequence"/>
</dbReference>
<dbReference type="EMBL" id="JBBPBN010000017">
    <property type="protein sequence ID" value="KAK9019315.1"/>
    <property type="molecule type" value="Genomic_DNA"/>
</dbReference>
<comment type="caution">
    <text evidence="5">The sequence shown here is derived from an EMBL/GenBank/DDBJ whole genome shotgun (WGS) entry which is preliminary data.</text>
</comment>
<name>A0ABR2S243_9ROSI</name>
<evidence type="ECO:0000256" key="2">
    <source>
        <dbReference type="ARBA" id="ARBA00022741"/>
    </source>
</evidence>
<accession>A0ABR2S243</accession>
<keyword evidence="6" id="KW-1185">Reference proteome</keyword>
<dbReference type="PANTHER" id="PTHR19338">
    <property type="entry name" value="TRANSLOCASE OF INNER MITOCHONDRIAL MEMBRANE 13 HOMOLOG"/>
    <property type="match status" value="1"/>
</dbReference>
<evidence type="ECO:0000259" key="4">
    <source>
        <dbReference type="Pfam" id="PF18052"/>
    </source>
</evidence>
<keyword evidence="3" id="KW-0611">Plant defense</keyword>
<evidence type="ECO:0000256" key="3">
    <source>
        <dbReference type="ARBA" id="ARBA00022821"/>
    </source>
</evidence>
<gene>
    <name evidence="5" type="ORF">V6N11_053841</name>
</gene>
<evidence type="ECO:0000256" key="1">
    <source>
        <dbReference type="ARBA" id="ARBA00022737"/>
    </source>
</evidence>
<reference evidence="5 6" key="1">
    <citation type="journal article" date="2024" name="G3 (Bethesda)">
        <title>Genome assembly of Hibiscus sabdariffa L. provides insights into metabolisms of medicinal natural products.</title>
        <authorList>
            <person name="Kim T."/>
        </authorList>
    </citation>
    <scope>NUCLEOTIDE SEQUENCE [LARGE SCALE GENOMIC DNA]</scope>
    <source>
        <strain evidence="5">TK-2024</strain>
        <tissue evidence="5">Old leaves</tissue>
    </source>
</reference>
<dbReference type="Pfam" id="PF18052">
    <property type="entry name" value="Rx_N"/>
    <property type="match status" value="1"/>
</dbReference>